<protein>
    <submittedName>
        <fullName evidence="1">Uncharacterized protein</fullName>
    </submittedName>
</protein>
<dbReference type="EMBL" id="AP018694">
    <property type="protein sequence ID" value="BBE18556.1"/>
    <property type="molecule type" value="Genomic_DNA"/>
</dbReference>
<sequence>MIQNEKAGIYSVDIEVFKRSLYYKDADGFISILMLDIANNVYENMNDLFAHIPFLKKYEYKKLESYFNSEKPLRMVA</sequence>
<evidence type="ECO:0000313" key="1">
    <source>
        <dbReference type="EMBL" id="BBE18556.1"/>
    </source>
</evidence>
<dbReference type="KEGG" id="anf:AQPE_2719"/>
<dbReference type="Proteomes" id="UP001193389">
    <property type="component" value="Chromosome"/>
</dbReference>
<proteinExistence type="predicted"/>
<gene>
    <name evidence="1" type="ORF">AQPE_2719</name>
</gene>
<reference evidence="1" key="1">
    <citation type="journal article" date="2020" name="Int. J. Syst. Evol. Microbiol.">
        <title>Aquipluma nitroreducens gen. nov. sp. nov., a novel facultatively anaerobic bacterium isolated from a freshwater lake.</title>
        <authorList>
            <person name="Watanabe M."/>
            <person name="Kojima H."/>
            <person name="Fukui M."/>
        </authorList>
    </citation>
    <scope>NUCLEOTIDE SEQUENCE</scope>
    <source>
        <strain evidence="1">MeG22</strain>
    </source>
</reference>
<name>A0A5K7SAR9_9BACT</name>
<dbReference type="RefSeq" id="WP_318346884.1">
    <property type="nucleotide sequence ID" value="NZ_AP018694.1"/>
</dbReference>
<dbReference type="AlphaFoldDB" id="A0A5K7SAR9"/>
<keyword evidence="2" id="KW-1185">Reference proteome</keyword>
<accession>A0A5K7SAR9</accession>
<organism evidence="1 2">
    <name type="scientific">Aquipluma nitroreducens</name>
    <dbReference type="NCBI Taxonomy" id="2010828"/>
    <lineage>
        <taxon>Bacteria</taxon>
        <taxon>Pseudomonadati</taxon>
        <taxon>Bacteroidota</taxon>
        <taxon>Bacteroidia</taxon>
        <taxon>Marinilabiliales</taxon>
        <taxon>Prolixibacteraceae</taxon>
        <taxon>Aquipluma</taxon>
    </lineage>
</organism>
<evidence type="ECO:0000313" key="2">
    <source>
        <dbReference type="Proteomes" id="UP001193389"/>
    </source>
</evidence>